<dbReference type="EMBL" id="BART01036522">
    <property type="protein sequence ID" value="GAH11842.1"/>
    <property type="molecule type" value="Genomic_DNA"/>
</dbReference>
<accession>X1CVH9</accession>
<protein>
    <submittedName>
        <fullName evidence="1">Uncharacterized protein</fullName>
    </submittedName>
</protein>
<dbReference type="AlphaFoldDB" id="X1CVH9"/>
<organism evidence="1">
    <name type="scientific">marine sediment metagenome</name>
    <dbReference type="NCBI Taxonomy" id="412755"/>
    <lineage>
        <taxon>unclassified sequences</taxon>
        <taxon>metagenomes</taxon>
        <taxon>ecological metagenomes</taxon>
    </lineage>
</organism>
<evidence type="ECO:0000313" key="1">
    <source>
        <dbReference type="EMBL" id="GAH11842.1"/>
    </source>
</evidence>
<comment type="caution">
    <text evidence="1">The sequence shown here is derived from an EMBL/GenBank/DDBJ whole genome shotgun (WGS) entry which is preliminary data.</text>
</comment>
<gene>
    <name evidence="1" type="ORF">S01H4_61558</name>
</gene>
<proteinExistence type="predicted"/>
<sequence length="41" mass="4752">GGIFLCYKEIIYMGINYPGDYNLFKFNAFVRDSKSLRLARG</sequence>
<feature type="non-terminal residue" evidence="1">
    <location>
        <position position="1"/>
    </location>
</feature>
<name>X1CVH9_9ZZZZ</name>
<reference evidence="1" key="1">
    <citation type="journal article" date="2014" name="Front. Microbiol.">
        <title>High frequency of phylogenetically diverse reductive dehalogenase-homologous genes in deep subseafloor sedimentary metagenomes.</title>
        <authorList>
            <person name="Kawai M."/>
            <person name="Futagami T."/>
            <person name="Toyoda A."/>
            <person name="Takaki Y."/>
            <person name="Nishi S."/>
            <person name="Hori S."/>
            <person name="Arai W."/>
            <person name="Tsubouchi T."/>
            <person name="Morono Y."/>
            <person name="Uchiyama I."/>
            <person name="Ito T."/>
            <person name="Fujiyama A."/>
            <person name="Inagaki F."/>
            <person name="Takami H."/>
        </authorList>
    </citation>
    <scope>NUCLEOTIDE SEQUENCE</scope>
    <source>
        <strain evidence="1">Expedition CK06-06</strain>
    </source>
</reference>